<feature type="compositionally biased region" description="Polar residues" evidence="1">
    <location>
        <begin position="363"/>
        <end position="383"/>
    </location>
</feature>
<proteinExistence type="predicted"/>
<feature type="compositionally biased region" description="Basic and acidic residues" evidence="1">
    <location>
        <begin position="241"/>
        <end position="262"/>
    </location>
</feature>
<dbReference type="AlphaFoldDB" id="A0A8S1JPH8"/>
<feature type="compositionally biased region" description="Basic and acidic residues" evidence="1">
    <location>
        <begin position="270"/>
        <end position="280"/>
    </location>
</feature>
<dbReference type="OMA" id="FKQISGN"/>
<evidence type="ECO:0000313" key="3">
    <source>
        <dbReference type="Proteomes" id="UP000688137"/>
    </source>
</evidence>
<sequence>MTDLIKQLDGMFTREHLEKNKYLLKNLDPNLNLPIVALQKEYSLAKHSIEEILGALKQCKNCKLHEGYVTLLIPPHTKNIIINEISQTNADFKAYLIEKYLKNVECEIAFEGGCCRVTFKDDEVGLKFLDQAVNDPKDPLKAYVEPENVYQSLTKTLGFNNQAQYLYQYNNQMFQNLYIRKASDDVAGQNQSEKINKPYYPPVQQQQSNPRKQSGQERKGSEQVEHQDKKTKTPTTGPKEIYVEKQSLEKQEQNVKNVEKPPKVQQSPYVEKKSTSRKTSEQIQPAKHKGSKDIQGSPIRKASIQYKKDNLIEIFKQIQGTLKANPKLQKLSEQDRALLLRQNGELTLEAIHPTPCIRKESYASPQQHIKQSPAQIPQRKPQQ</sequence>
<feature type="compositionally biased region" description="Basic and acidic residues" evidence="1">
    <location>
        <begin position="214"/>
        <end position="231"/>
    </location>
</feature>
<comment type="caution">
    <text evidence="2">The sequence shown here is derived from an EMBL/GenBank/DDBJ whole genome shotgun (WGS) entry which is preliminary data.</text>
</comment>
<feature type="region of interest" description="Disordered" evidence="1">
    <location>
        <begin position="188"/>
        <end position="299"/>
    </location>
</feature>
<name>A0A8S1JPH8_PARPR</name>
<accession>A0A8S1JPH8</accession>
<feature type="compositionally biased region" description="Polar residues" evidence="1">
    <location>
        <begin position="203"/>
        <end position="213"/>
    </location>
</feature>
<protein>
    <submittedName>
        <fullName evidence="2">Uncharacterized protein</fullName>
    </submittedName>
</protein>
<evidence type="ECO:0000256" key="1">
    <source>
        <dbReference type="SAM" id="MobiDB-lite"/>
    </source>
</evidence>
<dbReference type="Proteomes" id="UP000688137">
    <property type="component" value="Unassembled WGS sequence"/>
</dbReference>
<gene>
    <name evidence="2" type="ORF">PPRIM_AZ9-3.1.T0060316</name>
</gene>
<evidence type="ECO:0000313" key="2">
    <source>
        <dbReference type="EMBL" id="CAD8044234.1"/>
    </source>
</evidence>
<dbReference type="EMBL" id="CAJJDM010000003">
    <property type="protein sequence ID" value="CAD8044234.1"/>
    <property type="molecule type" value="Genomic_DNA"/>
</dbReference>
<organism evidence="2 3">
    <name type="scientific">Paramecium primaurelia</name>
    <dbReference type="NCBI Taxonomy" id="5886"/>
    <lineage>
        <taxon>Eukaryota</taxon>
        <taxon>Sar</taxon>
        <taxon>Alveolata</taxon>
        <taxon>Ciliophora</taxon>
        <taxon>Intramacronucleata</taxon>
        <taxon>Oligohymenophorea</taxon>
        <taxon>Peniculida</taxon>
        <taxon>Parameciidae</taxon>
        <taxon>Paramecium</taxon>
    </lineage>
</organism>
<reference evidence="2" key="1">
    <citation type="submission" date="2021-01" db="EMBL/GenBank/DDBJ databases">
        <authorList>
            <consortium name="Genoscope - CEA"/>
            <person name="William W."/>
        </authorList>
    </citation>
    <scope>NUCLEOTIDE SEQUENCE</scope>
</reference>
<keyword evidence="3" id="KW-1185">Reference proteome</keyword>
<feature type="region of interest" description="Disordered" evidence="1">
    <location>
        <begin position="359"/>
        <end position="383"/>
    </location>
</feature>